<proteinExistence type="predicted"/>
<feature type="non-terminal residue" evidence="2">
    <location>
        <position position="1"/>
    </location>
</feature>
<evidence type="ECO:0000313" key="3">
    <source>
        <dbReference type="Proteomes" id="UP000265520"/>
    </source>
</evidence>
<name>A0A392TCT7_9FABA</name>
<accession>A0A392TCT7</accession>
<dbReference type="AlphaFoldDB" id="A0A392TCT7"/>
<comment type="caution">
    <text evidence="2">The sequence shown here is derived from an EMBL/GenBank/DDBJ whole genome shotgun (WGS) entry which is preliminary data.</text>
</comment>
<dbReference type="EMBL" id="LXQA010554018">
    <property type="protein sequence ID" value="MCI58919.1"/>
    <property type="molecule type" value="Genomic_DNA"/>
</dbReference>
<organism evidence="2 3">
    <name type="scientific">Trifolium medium</name>
    <dbReference type="NCBI Taxonomy" id="97028"/>
    <lineage>
        <taxon>Eukaryota</taxon>
        <taxon>Viridiplantae</taxon>
        <taxon>Streptophyta</taxon>
        <taxon>Embryophyta</taxon>
        <taxon>Tracheophyta</taxon>
        <taxon>Spermatophyta</taxon>
        <taxon>Magnoliopsida</taxon>
        <taxon>eudicotyledons</taxon>
        <taxon>Gunneridae</taxon>
        <taxon>Pentapetalae</taxon>
        <taxon>rosids</taxon>
        <taxon>fabids</taxon>
        <taxon>Fabales</taxon>
        <taxon>Fabaceae</taxon>
        <taxon>Papilionoideae</taxon>
        <taxon>50 kb inversion clade</taxon>
        <taxon>NPAAA clade</taxon>
        <taxon>Hologalegina</taxon>
        <taxon>IRL clade</taxon>
        <taxon>Trifolieae</taxon>
        <taxon>Trifolium</taxon>
    </lineage>
</organism>
<evidence type="ECO:0000256" key="1">
    <source>
        <dbReference type="SAM" id="MobiDB-lite"/>
    </source>
</evidence>
<protein>
    <submittedName>
        <fullName evidence="2">Uncharacterized protein</fullName>
    </submittedName>
</protein>
<keyword evidence="3" id="KW-1185">Reference proteome</keyword>
<feature type="compositionally biased region" description="Acidic residues" evidence="1">
    <location>
        <begin position="15"/>
        <end position="34"/>
    </location>
</feature>
<feature type="region of interest" description="Disordered" evidence="1">
    <location>
        <begin position="1"/>
        <end position="43"/>
    </location>
</feature>
<evidence type="ECO:0000313" key="2">
    <source>
        <dbReference type="EMBL" id="MCI58919.1"/>
    </source>
</evidence>
<dbReference type="Proteomes" id="UP000265520">
    <property type="component" value="Unassembled WGS sequence"/>
</dbReference>
<sequence length="86" mass="9618">HVLVAKPQPDPAPAAEEDDEEQLGEADFQEDDAIQDGPAHKKLEGPSWTVVYSKTKNLLNFPEGRRTRLFSHCTEPILQDMSMKAT</sequence>
<reference evidence="2 3" key="1">
    <citation type="journal article" date="2018" name="Front. Plant Sci.">
        <title>Red Clover (Trifolium pratense) and Zigzag Clover (T. medium) - A Picture of Genomic Similarities and Differences.</title>
        <authorList>
            <person name="Dluhosova J."/>
            <person name="Istvanek J."/>
            <person name="Nedelnik J."/>
            <person name="Repkova J."/>
        </authorList>
    </citation>
    <scope>NUCLEOTIDE SEQUENCE [LARGE SCALE GENOMIC DNA]</scope>
    <source>
        <strain evidence="3">cv. 10/8</strain>
        <tissue evidence="2">Leaf</tissue>
    </source>
</reference>